<dbReference type="Pfam" id="PF00400">
    <property type="entry name" value="WD40"/>
    <property type="match status" value="2"/>
</dbReference>
<evidence type="ECO:0000256" key="4">
    <source>
        <dbReference type="ARBA" id="ARBA00022801"/>
    </source>
</evidence>
<comment type="similarity">
    <text evidence="5">Belongs to the DPH7 family.</text>
</comment>
<comment type="caution">
    <text evidence="9">The sequence shown here is derived from an EMBL/GenBank/DDBJ whole genome shotgun (WGS) entry which is preliminary data.</text>
</comment>
<proteinExistence type="inferred from homology"/>
<dbReference type="Gene3D" id="2.130.10.10">
    <property type="entry name" value="YVTN repeat-like/Quinoprotein amine dehydrogenase"/>
    <property type="match status" value="1"/>
</dbReference>
<dbReference type="InterPro" id="IPR036322">
    <property type="entry name" value="WD40_repeat_dom_sf"/>
</dbReference>
<dbReference type="InterPro" id="IPR001680">
    <property type="entry name" value="WD40_rpt"/>
</dbReference>
<reference evidence="9 10" key="1">
    <citation type="submission" date="2024-10" db="EMBL/GenBank/DDBJ databases">
        <title>Updated reference genomes for cyclostephanoid diatoms.</title>
        <authorList>
            <person name="Roberts W.R."/>
            <person name="Alverson A.J."/>
        </authorList>
    </citation>
    <scope>NUCLEOTIDE SEQUENCE [LARGE SCALE GENOMIC DNA]</scope>
    <source>
        <strain evidence="9 10">AJA276-08</strain>
    </source>
</reference>
<keyword evidence="4" id="KW-0378">Hydrolase</keyword>
<protein>
    <recommendedName>
        <fullName evidence="6">methylated diphthine methylhydrolase</fullName>
        <ecNumber evidence="6">3.1.1.97</ecNumber>
    </recommendedName>
</protein>
<dbReference type="GO" id="GO:0061685">
    <property type="term" value="F:diphthine methylesterase activity"/>
    <property type="evidence" value="ECO:0007669"/>
    <property type="project" value="UniProtKB-EC"/>
</dbReference>
<dbReference type="PANTHER" id="PTHR46042:SF1">
    <property type="entry name" value="DIPHTHINE METHYLTRANSFERASE"/>
    <property type="match status" value="1"/>
</dbReference>
<evidence type="ECO:0000256" key="6">
    <source>
        <dbReference type="ARBA" id="ARBA00039131"/>
    </source>
</evidence>
<dbReference type="InterPro" id="IPR015943">
    <property type="entry name" value="WD40/YVTN_repeat-like_dom_sf"/>
</dbReference>
<keyword evidence="10" id="KW-1185">Reference proteome</keyword>
<keyword evidence="3" id="KW-0677">Repeat</keyword>
<dbReference type="EMBL" id="JALLAZ020001332">
    <property type="protein sequence ID" value="KAL3776803.1"/>
    <property type="molecule type" value="Genomic_DNA"/>
</dbReference>
<comment type="catalytic activity">
    <reaction evidence="7">
        <text>diphthine methyl ester-[translation elongation factor 2] + H2O = diphthine-[translation elongation factor 2] + methanol + H(+)</text>
        <dbReference type="Rhea" id="RHEA:42656"/>
        <dbReference type="Rhea" id="RHEA-COMP:10172"/>
        <dbReference type="Rhea" id="RHEA-COMP:10173"/>
        <dbReference type="ChEBI" id="CHEBI:15377"/>
        <dbReference type="ChEBI" id="CHEBI:15378"/>
        <dbReference type="ChEBI" id="CHEBI:17790"/>
        <dbReference type="ChEBI" id="CHEBI:79005"/>
        <dbReference type="ChEBI" id="CHEBI:82696"/>
        <dbReference type="EC" id="3.1.1.97"/>
    </reaction>
</comment>
<evidence type="ECO:0000256" key="3">
    <source>
        <dbReference type="ARBA" id="ARBA00022737"/>
    </source>
</evidence>
<evidence type="ECO:0000256" key="5">
    <source>
        <dbReference type="ARBA" id="ARBA00038092"/>
    </source>
</evidence>
<gene>
    <name evidence="9" type="ORF">ACHAW5_006222</name>
</gene>
<sequence>MHEANTWFDQITTSFNACSLETFAPIPDGDGPGPISSQCGEDANVCDAIPLIIGCYQLNETSCGGSTADALAAPLDEDSVDDAAVKTAAAADTALADKSSRRGELRLYMIPSTSSSASLENALRGKKDFRFADAPCVVNMESGVLDGKWRRRRRIHQESMDGGYETTPIFASACASGKIHLHSLEKNNSPSWILSHLASSDEPSPRDEVSLCLSLAWNDFLGVDGGNFPNEEQDQIVSSYSNGTLALHTISSAKSEDRSGEGGNNGVYRRTNGICIEETHRWNAHEMFGCPSEVWTCSFIRGDENVVLSGADDCSLKIWDVRQTQRETHKIGESEFEAGVTAISPHPARSHVFAAGSYDEHIRIYDHRKMDRPMTKVCVGGGVWRIKWHPSSWDDEPSRCGELLVAAMHGGCRVVDISALDDRRSDGDADDVVVLSVFTAHESMAYGADWICFGRSVCDAAASCSFYDRKAFLWDPCNRKGGNVDG</sequence>
<evidence type="ECO:0000313" key="9">
    <source>
        <dbReference type="EMBL" id="KAL3776803.1"/>
    </source>
</evidence>
<dbReference type="Proteomes" id="UP001530315">
    <property type="component" value="Unassembled WGS sequence"/>
</dbReference>
<dbReference type="AlphaFoldDB" id="A0ABD3NLX8"/>
<evidence type="ECO:0000256" key="2">
    <source>
        <dbReference type="ARBA" id="ARBA00022574"/>
    </source>
</evidence>
<evidence type="ECO:0000256" key="1">
    <source>
        <dbReference type="ARBA" id="ARBA00005156"/>
    </source>
</evidence>
<organism evidence="9 10">
    <name type="scientific">Stephanodiscus triporus</name>
    <dbReference type="NCBI Taxonomy" id="2934178"/>
    <lineage>
        <taxon>Eukaryota</taxon>
        <taxon>Sar</taxon>
        <taxon>Stramenopiles</taxon>
        <taxon>Ochrophyta</taxon>
        <taxon>Bacillariophyta</taxon>
        <taxon>Coscinodiscophyceae</taxon>
        <taxon>Thalassiosirophycidae</taxon>
        <taxon>Stephanodiscales</taxon>
        <taxon>Stephanodiscaceae</taxon>
        <taxon>Stephanodiscus</taxon>
    </lineage>
</organism>
<evidence type="ECO:0000256" key="7">
    <source>
        <dbReference type="ARBA" id="ARBA00047551"/>
    </source>
</evidence>
<dbReference type="SMART" id="SM00320">
    <property type="entry name" value="WD40"/>
    <property type="match status" value="3"/>
</dbReference>
<dbReference type="PANTHER" id="PTHR46042">
    <property type="entry name" value="DIPHTHINE METHYLTRANSFERASE"/>
    <property type="match status" value="1"/>
</dbReference>
<keyword evidence="2 8" id="KW-0853">WD repeat</keyword>
<dbReference type="SUPFAM" id="SSF50978">
    <property type="entry name" value="WD40 repeat-like"/>
    <property type="match status" value="1"/>
</dbReference>
<comment type="pathway">
    <text evidence="1">Protein modification; peptidyl-diphthamide biosynthesis.</text>
</comment>
<accession>A0ABD3NLX8</accession>
<dbReference type="PROSITE" id="PS50082">
    <property type="entry name" value="WD_REPEATS_2"/>
    <property type="match status" value="1"/>
</dbReference>
<dbReference type="InterPro" id="IPR052415">
    <property type="entry name" value="Diphthine_MTase"/>
</dbReference>
<name>A0ABD3NLX8_9STRA</name>
<evidence type="ECO:0000256" key="8">
    <source>
        <dbReference type="PROSITE-ProRule" id="PRU00221"/>
    </source>
</evidence>
<evidence type="ECO:0000313" key="10">
    <source>
        <dbReference type="Proteomes" id="UP001530315"/>
    </source>
</evidence>
<dbReference type="EC" id="3.1.1.97" evidence="6"/>
<feature type="repeat" description="WD" evidence="8">
    <location>
        <begin position="303"/>
        <end position="329"/>
    </location>
</feature>